<feature type="coiled-coil region" evidence="1">
    <location>
        <begin position="31"/>
        <end position="73"/>
    </location>
</feature>
<dbReference type="OMA" id="KEIGGFW"/>
<reference evidence="3 4" key="1">
    <citation type="submission" date="2018-08" db="EMBL/GenBank/DDBJ databases">
        <authorList>
            <person name="Laetsch R D."/>
            <person name="Stevens L."/>
            <person name="Kumar S."/>
            <person name="Blaxter L. M."/>
        </authorList>
    </citation>
    <scope>NUCLEOTIDE SEQUENCE [LARGE SCALE GENOMIC DNA]</scope>
</reference>
<proteinExistence type="predicted"/>
<dbReference type="OrthoDB" id="5407799at2759"/>
<dbReference type="EMBL" id="UYRX01000814">
    <property type="protein sequence ID" value="VDK86428.1"/>
    <property type="molecule type" value="Genomic_DNA"/>
</dbReference>
<evidence type="ECO:0000256" key="2">
    <source>
        <dbReference type="SAM" id="MobiDB-lite"/>
    </source>
</evidence>
<keyword evidence="1" id="KW-0175">Coiled coil</keyword>
<name>A0A3P6V2S6_LITSI</name>
<dbReference type="Proteomes" id="UP000277928">
    <property type="component" value="Unassembled WGS sequence"/>
</dbReference>
<protein>
    <submittedName>
        <fullName evidence="3">Uncharacterized protein</fullName>
    </submittedName>
</protein>
<accession>A0A3P6V2S6</accession>
<feature type="region of interest" description="Disordered" evidence="2">
    <location>
        <begin position="1"/>
        <end position="22"/>
    </location>
</feature>
<feature type="region of interest" description="Disordered" evidence="2">
    <location>
        <begin position="246"/>
        <end position="266"/>
    </location>
</feature>
<evidence type="ECO:0000256" key="1">
    <source>
        <dbReference type="SAM" id="Coils"/>
    </source>
</evidence>
<sequence>MSISKWCSTDDDLPPPSMRQFIPSSQFLPRKVQLEEKDRILEERLANLNVDESQNQMETLASLEKRAEMLRINGRSEDTPSVSDIERRLAKLRGIPVENIRYPRFTIVNGNEETVGKLMKRARDEAMLEKEKLEHDVDPEEFLKMLGRDALRPDFSGNLSISDTDTDTHTMGQDTIRNLKEIQQVMKLAKQRSIKAAKVVGSVDSDNHSVDHEIKKLMELTSQSSIKSEKISDELCKFWERTLDHGASSSESSSKSESLEGDVEIDDELQRTILETEEAEMEAKELVKESKKRGKKSGILSRIFHSR</sequence>
<evidence type="ECO:0000313" key="4">
    <source>
        <dbReference type="Proteomes" id="UP000277928"/>
    </source>
</evidence>
<evidence type="ECO:0000313" key="3">
    <source>
        <dbReference type="EMBL" id="VDK86428.1"/>
    </source>
</evidence>
<organism evidence="3 4">
    <name type="scientific">Litomosoides sigmodontis</name>
    <name type="common">Filarial nematode worm</name>
    <dbReference type="NCBI Taxonomy" id="42156"/>
    <lineage>
        <taxon>Eukaryota</taxon>
        <taxon>Metazoa</taxon>
        <taxon>Ecdysozoa</taxon>
        <taxon>Nematoda</taxon>
        <taxon>Chromadorea</taxon>
        <taxon>Rhabditida</taxon>
        <taxon>Spirurina</taxon>
        <taxon>Spiruromorpha</taxon>
        <taxon>Filarioidea</taxon>
        <taxon>Onchocercidae</taxon>
        <taxon>Litomosoides</taxon>
    </lineage>
</organism>
<feature type="region of interest" description="Disordered" evidence="2">
    <location>
        <begin position="284"/>
        <end position="307"/>
    </location>
</feature>
<gene>
    <name evidence="3" type="ORF">NLS_LOCUS7613</name>
</gene>
<dbReference type="AlphaFoldDB" id="A0A3P6V2S6"/>
<keyword evidence="4" id="KW-1185">Reference proteome</keyword>